<name>Q0SBU1_RHOJR</name>
<dbReference type="eggNOG" id="ENOG5032488">
    <property type="taxonomic scope" value="Bacteria"/>
</dbReference>
<evidence type="ECO:0000313" key="4">
    <source>
        <dbReference type="Proteomes" id="UP000008710"/>
    </source>
</evidence>
<keyword evidence="2" id="KW-0472">Membrane</keyword>
<feature type="transmembrane region" description="Helical" evidence="2">
    <location>
        <begin position="45"/>
        <end position="67"/>
    </location>
</feature>
<organism evidence="3 4">
    <name type="scientific">Rhodococcus jostii (strain RHA1)</name>
    <dbReference type="NCBI Taxonomy" id="101510"/>
    <lineage>
        <taxon>Bacteria</taxon>
        <taxon>Bacillati</taxon>
        <taxon>Actinomycetota</taxon>
        <taxon>Actinomycetes</taxon>
        <taxon>Mycobacteriales</taxon>
        <taxon>Nocardiaceae</taxon>
        <taxon>Rhodococcus</taxon>
    </lineage>
</organism>
<protein>
    <submittedName>
        <fullName evidence="3">Uncharacterized protein</fullName>
    </submittedName>
</protein>
<dbReference type="KEGG" id="rha:RHA1_ro03192"/>
<reference evidence="4" key="1">
    <citation type="journal article" date="2006" name="Proc. Natl. Acad. Sci. U.S.A.">
        <title>The complete genome of Rhodococcus sp. RHA1 provides insights into a catabolic powerhouse.</title>
        <authorList>
            <person name="McLeod M.P."/>
            <person name="Warren R.L."/>
            <person name="Hsiao W.W.L."/>
            <person name="Araki N."/>
            <person name="Myhre M."/>
            <person name="Fernandes C."/>
            <person name="Miyazawa D."/>
            <person name="Wong W."/>
            <person name="Lillquist A.L."/>
            <person name="Wang D."/>
            <person name="Dosanjh M."/>
            <person name="Hara H."/>
            <person name="Petrescu A."/>
            <person name="Morin R.D."/>
            <person name="Yang G."/>
            <person name="Stott J.M."/>
            <person name="Schein J.E."/>
            <person name="Shin H."/>
            <person name="Smailus D."/>
            <person name="Siddiqui A.S."/>
            <person name="Marra M.A."/>
            <person name="Jones S.J.M."/>
            <person name="Holt R."/>
            <person name="Brinkman F.S.L."/>
            <person name="Miyauchi K."/>
            <person name="Fukuda M."/>
            <person name="Davies J.E."/>
            <person name="Mohn W.W."/>
            <person name="Eltis L.D."/>
        </authorList>
    </citation>
    <scope>NUCLEOTIDE SEQUENCE [LARGE SCALE GENOMIC DNA]</scope>
    <source>
        <strain evidence="4">RHA1</strain>
    </source>
</reference>
<dbReference type="AlphaFoldDB" id="Q0SBU1"/>
<feature type="region of interest" description="Disordered" evidence="1">
    <location>
        <begin position="1"/>
        <end position="34"/>
    </location>
</feature>
<evidence type="ECO:0000313" key="3">
    <source>
        <dbReference type="EMBL" id="ABG94995.1"/>
    </source>
</evidence>
<evidence type="ECO:0000256" key="1">
    <source>
        <dbReference type="SAM" id="MobiDB-lite"/>
    </source>
</evidence>
<sequence length="173" mass="18048">MCTESGNPDVPKCDTRNQLSQQVHHSTRHSGRVHELVSETMNNRFLRAASVASAAIVPLIAFGFGIASAAPPATVSGGVTVAYVTDAVQPEPIPGAAGQRCSGNRVGVDVNTGEDIVCVYSSDYYPDGKWVPAEIVGVHNIGEPCDPSIDRASQTPEGIPILCVQGQGWAPGP</sequence>
<gene>
    <name evidence="3" type="ordered locus">RHA1_ro03192</name>
</gene>
<dbReference type="EMBL" id="CP000431">
    <property type="protein sequence ID" value="ABG94995.1"/>
    <property type="molecule type" value="Genomic_DNA"/>
</dbReference>
<accession>Q0SBU1</accession>
<dbReference type="HOGENOM" id="CLU_1546415_0_0_11"/>
<dbReference type="Proteomes" id="UP000008710">
    <property type="component" value="Chromosome"/>
</dbReference>
<keyword evidence="2" id="KW-1133">Transmembrane helix</keyword>
<evidence type="ECO:0000256" key="2">
    <source>
        <dbReference type="SAM" id="Phobius"/>
    </source>
</evidence>
<keyword evidence="2" id="KW-0812">Transmembrane</keyword>
<proteinExistence type="predicted"/>